<evidence type="ECO:0000256" key="6">
    <source>
        <dbReference type="ARBA" id="ARBA00022692"/>
    </source>
</evidence>
<comment type="subcellular location">
    <subcellularLocation>
        <location evidence="1 11">Endoplasmic reticulum membrane</location>
        <topology evidence="1 11">Multi-pass membrane protein</topology>
    </subcellularLocation>
</comment>
<dbReference type="Proteomes" id="UP001217089">
    <property type="component" value="Unassembled WGS sequence"/>
</dbReference>
<protein>
    <recommendedName>
        <fullName evidence="11">Mannosyltransferase</fullName>
        <ecNumber evidence="11">2.4.1.-</ecNumber>
    </recommendedName>
</protein>
<evidence type="ECO:0000256" key="5">
    <source>
        <dbReference type="ARBA" id="ARBA00022679"/>
    </source>
</evidence>
<feature type="chain" id="PRO_5047482640" description="Mannosyltransferase" evidence="13">
    <location>
        <begin position="26"/>
        <end position="574"/>
    </location>
</feature>
<evidence type="ECO:0000256" key="3">
    <source>
        <dbReference type="ARBA" id="ARBA00022502"/>
    </source>
</evidence>
<dbReference type="EMBL" id="JARBDR010000440">
    <property type="protein sequence ID" value="KAJ8312303.1"/>
    <property type="molecule type" value="Genomic_DNA"/>
</dbReference>
<dbReference type="PANTHER" id="PTHR22760">
    <property type="entry name" value="GLYCOSYLTRANSFERASE"/>
    <property type="match status" value="1"/>
</dbReference>
<feature type="transmembrane region" description="Helical" evidence="11">
    <location>
        <begin position="122"/>
        <end position="140"/>
    </location>
</feature>
<keyword evidence="4 11" id="KW-0328">Glycosyltransferase</keyword>
<sequence length="574" mass="66375">MKHDSCQSGLLFGIVLATRAEVAHSEVYGYGFRPYEYMPPPDGTDNGTSGSVSKAQEYKLGMYSLRSFMFPTIFTIVGKVAVFLGWQKSPYVIWKIFHAAVTSCLPLSVYRFVMVTHASRDIATLATILVASSIHMNVFGTHTFINSFLSPILFYTLSDIMKIILTTEAVQQKAKRSSDEEFLDLYSKSRGVPTESEIDPNFMLEKQVDHNENCRKLNSLQNKNKQTDDRKTGGTAKSSFKRTQFKQKNEQCCYMNGVSMLFIIYSLRGHKELSSVIMHVCHIILKNVTFVRQTSVIRSIILLYIASQWNKFPSYTDNSNAFWSYGKSSDSNYVNICLNYLSEQHDVRGVYIDASIHVTGGYTILHKNVPIISLIHKEFYEFGMDSRILLDKRNRELIPNDTLSLATLRRISDFISIKNTQYLLKVLIKQTVYNYLIIENKREFLKHGYSEVFRSGTMRVLKRNFQPEQEVYLHHIAANIPPGPDVFTLNYEANWLLTYELYDKAEYKLLYSLKNDNKNLQTYQLLIRLYEDQKKPGKAKKMINLCKQYFNSVKCRESPKRIVMHSEYNFDLDI</sequence>
<evidence type="ECO:0000256" key="2">
    <source>
        <dbReference type="ARBA" id="ARBA00004687"/>
    </source>
</evidence>
<evidence type="ECO:0000256" key="11">
    <source>
        <dbReference type="RuleBase" id="RU363075"/>
    </source>
</evidence>
<feature type="region of interest" description="Disordered" evidence="12">
    <location>
        <begin position="217"/>
        <end position="239"/>
    </location>
</feature>
<evidence type="ECO:0000256" key="8">
    <source>
        <dbReference type="ARBA" id="ARBA00022989"/>
    </source>
</evidence>
<gene>
    <name evidence="14" type="ORF">KUTeg_009676</name>
</gene>
<accession>A0ABQ9F4K5</accession>
<evidence type="ECO:0000256" key="1">
    <source>
        <dbReference type="ARBA" id="ARBA00004477"/>
    </source>
</evidence>
<keyword evidence="15" id="KW-1185">Reference proteome</keyword>
<dbReference type="InterPro" id="IPR005599">
    <property type="entry name" value="GPI_mannosylTrfase"/>
</dbReference>
<evidence type="ECO:0000256" key="10">
    <source>
        <dbReference type="ARBA" id="ARBA00038466"/>
    </source>
</evidence>
<feature type="signal peptide" evidence="13">
    <location>
        <begin position="1"/>
        <end position="25"/>
    </location>
</feature>
<comment type="pathway">
    <text evidence="2">Glycolipid biosynthesis; glycosylphosphatidylinositol-anchor biosynthesis.</text>
</comment>
<dbReference type="EC" id="2.4.1.-" evidence="11"/>
<dbReference type="PANTHER" id="PTHR22760:SF3">
    <property type="entry name" value="GPI MANNOSYLTRANSFERASE 4"/>
    <property type="match status" value="1"/>
</dbReference>
<evidence type="ECO:0000256" key="4">
    <source>
        <dbReference type="ARBA" id="ARBA00022676"/>
    </source>
</evidence>
<dbReference type="Pfam" id="PF03901">
    <property type="entry name" value="Glyco_transf_22"/>
    <property type="match status" value="1"/>
</dbReference>
<feature type="transmembrane region" description="Helical" evidence="11">
    <location>
        <begin position="92"/>
        <end position="110"/>
    </location>
</feature>
<feature type="transmembrane region" description="Helical" evidence="11">
    <location>
        <begin position="68"/>
        <end position="86"/>
    </location>
</feature>
<keyword evidence="3" id="KW-0337">GPI-anchor biosynthesis</keyword>
<keyword evidence="7 11" id="KW-0256">Endoplasmic reticulum</keyword>
<evidence type="ECO:0000256" key="12">
    <source>
        <dbReference type="SAM" id="MobiDB-lite"/>
    </source>
</evidence>
<evidence type="ECO:0000256" key="7">
    <source>
        <dbReference type="ARBA" id="ARBA00022824"/>
    </source>
</evidence>
<keyword evidence="6 11" id="KW-0812">Transmembrane</keyword>
<keyword evidence="9 11" id="KW-0472">Membrane</keyword>
<organism evidence="14 15">
    <name type="scientific">Tegillarca granosa</name>
    <name type="common">Malaysian cockle</name>
    <name type="synonym">Anadara granosa</name>
    <dbReference type="NCBI Taxonomy" id="220873"/>
    <lineage>
        <taxon>Eukaryota</taxon>
        <taxon>Metazoa</taxon>
        <taxon>Spiralia</taxon>
        <taxon>Lophotrochozoa</taxon>
        <taxon>Mollusca</taxon>
        <taxon>Bivalvia</taxon>
        <taxon>Autobranchia</taxon>
        <taxon>Pteriomorphia</taxon>
        <taxon>Arcoida</taxon>
        <taxon>Arcoidea</taxon>
        <taxon>Arcidae</taxon>
        <taxon>Tegillarca</taxon>
    </lineage>
</organism>
<keyword evidence="8 11" id="KW-1133">Transmembrane helix</keyword>
<evidence type="ECO:0000313" key="14">
    <source>
        <dbReference type="EMBL" id="KAJ8312303.1"/>
    </source>
</evidence>
<evidence type="ECO:0000313" key="15">
    <source>
        <dbReference type="Proteomes" id="UP001217089"/>
    </source>
</evidence>
<comment type="similarity">
    <text evidence="10">Belongs to the glycosyltransferase 22 family. PIGZ subfamily.</text>
</comment>
<proteinExistence type="inferred from homology"/>
<keyword evidence="13" id="KW-0732">Signal</keyword>
<name>A0ABQ9F4K5_TEGGR</name>
<reference evidence="14 15" key="1">
    <citation type="submission" date="2022-12" db="EMBL/GenBank/DDBJ databases">
        <title>Chromosome-level genome of Tegillarca granosa.</title>
        <authorList>
            <person name="Kim J."/>
        </authorList>
    </citation>
    <scope>NUCLEOTIDE SEQUENCE [LARGE SCALE GENOMIC DNA]</scope>
    <source>
        <strain evidence="14">Teg-2019</strain>
        <tissue evidence="14">Adductor muscle</tissue>
    </source>
</reference>
<keyword evidence="5" id="KW-0808">Transferase</keyword>
<evidence type="ECO:0000256" key="9">
    <source>
        <dbReference type="ARBA" id="ARBA00023136"/>
    </source>
</evidence>
<evidence type="ECO:0000256" key="13">
    <source>
        <dbReference type="SAM" id="SignalP"/>
    </source>
</evidence>
<comment type="caution">
    <text evidence="14">The sequence shown here is derived from an EMBL/GenBank/DDBJ whole genome shotgun (WGS) entry which is preliminary data.</text>
</comment>
<comment type="caution">
    <text evidence="11">Lacks conserved residue(s) required for the propagation of feature annotation.</text>
</comment>